<feature type="transmembrane region" description="Helical" evidence="1">
    <location>
        <begin position="167"/>
        <end position="200"/>
    </location>
</feature>
<organism evidence="2 3">
    <name type="scientific">Rhizosaccharibacter radicis</name>
    <dbReference type="NCBI Taxonomy" id="2782605"/>
    <lineage>
        <taxon>Bacteria</taxon>
        <taxon>Pseudomonadati</taxon>
        <taxon>Pseudomonadota</taxon>
        <taxon>Alphaproteobacteria</taxon>
        <taxon>Acetobacterales</taxon>
        <taxon>Acetobacteraceae</taxon>
        <taxon>Rhizosaccharibacter</taxon>
    </lineage>
</organism>
<accession>A0ABT1VZ98</accession>
<keyword evidence="3" id="KW-1185">Reference proteome</keyword>
<feature type="transmembrane region" description="Helical" evidence="1">
    <location>
        <begin position="713"/>
        <end position="733"/>
    </location>
</feature>
<feature type="transmembrane region" description="Helical" evidence="1">
    <location>
        <begin position="463"/>
        <end position="483"/>
    </location>
</feature>
<dbReference type="RefSeq" id="WP_422919446.1">
    <property type="nucleotide sequence ID" value="NZ_JAMZEJ010000004.1"/>
</dbReference>
<feature type="transmembrane region" description="Helical" evidence="1">
    <location>
        <begin position="861"/>
        <end position="878"/>
    </location>
</feature>
<comment type="caution">
    <text evidence="2">The sequence shown here is derived from an EMBL/GenBank/DDBJ whole genome shotgun (WGS) entry which is preliminary data.</text>
</comment>
<feature type="transmembrane region" description="Helical" evidence="1">
    <location>
        <begin position="835"/>
        <end position="855"/>
    </location>
</feature>
<keyword evidence="1" id="KW-0812">Transmembrane</keyword>
<feature type="transmembrane region" description="Helical" evidence="1">
    <location>
        <begin position="670"/>
        <end position="701"/>
    </location>
</feature>
<feature type="transmembrane region" description="Helical" evidence="1">
    <location>
        <begin position="440"/>
        <end position="457"/>
    </location>
</feature>
<proteinExistence type="predicted"/>
<dbReference type="Proteomes" id="UP001524547">
    <property type="component" value="Unassembled WGS sequence"/>
</dbReference>
<feature type="transmembrane region" description="Helical" evidence="1">
    <location>
        <begin position="142"/>
        <end position="161"/>
    </location>
</feature>
<feature type="transmembrane region" description="Helical" evidence="1">
    <location>
        <begin position="20"/>
        <end position="41"/>
    </location>
</feature>
<evidence type="ECO:0000256" key="1">
    <source>
        <dbReference type="SAM" id="Phobius"/>
    </source>
</evidence>
<feature type="transmembrane region" description="Helical" evidence="1">
    <location>
        <begin position="799"/>
        <end position="823"/>
    </location>
</feature>
<feature type="transmembrane region" description="Helical" evidence="1">
    <location>
        <begin position="86"/>
        <end position="104"/>
    </location>
</feature>
<protein>
    <recommendedName>
        <fullName evidence="4">Glycosyltransferase RgtA/B/C/D-like domain-containing protein</fullName>
    </recommendedName>
</protein>
<feature type="transmembrane region" description="Helical" evidence="1">
    <location>
        <begin position="504"/>
        <end position="524"/>
    </location>
</feature>
<gene>
    <name evidence="2" type="ORF">NFI88_07595</name>
</gene>
<reference evidence="2 3" key="1">
    <citation type="submission" date="2022-06" db="EMBL/GenBank/DDBJ databases">
        <title>Rhizosaccharibacter gen. nov. sp. nov. KSS12, endophytic bacteria isolated from sugarcane.</title>
        <authorList>
            <person name="Pitiwittayakul N."/>
        </authorList>
    </citation>
    <scope>NUCLEOTIDE SEQUENCE [LARGE SCALE GENOMIC DNA]</scope>
    <source>
        <strain evidence="2 3">KSS12</strain>
    </source>
</reference>
<feature type="transmembrane region" description="Helical" evidence="1">
    <location>
        <begin position="766"/>
        <end position="787"/>
    </location>
</feature>
<evidence type="ECO:0000313" key="3">
    <source>
        <dbReference type="Proteomes" id="UP001524547"/>
    </source>
</evidence>
<name>A0ABT1VZ98_9PROT</name>
<evidence type="ECO:0000313" key="2">
    <source>
        <dbReference type="EMBL" id="MCQ8240705.1"/>
    </source>
</evidence>
<feature type="transmembrane region" description="Helical" evidence="1">
    <location>
        <begin position="584"/>
        <end position="604"/>
    </location>
</feature>
<keyword evidence="1" id="KW-0472">Membrane</keyword>
<feature type="transmembrane region" description="Helical" evidence="1">
    <location>
        <begin position="406"/>
        <end position="428"/>
    </location>
</feature>
<sequence length="992" mass="108256">MSSAPVQHAARAARSRFTPFLGSSWPVGIFMVAVTLLLVAVDHVPRFYQGDPTAYFATGLSGWVPLDRSWIYGYAGRWLVTTTGRSASLILVQACLLGLGLWCLHRAARRHGTGLVLPSALPCLLLLDPLNQSYARFWLTDAPACGLFLCFLATLPAFLFRSSRLGLLLAFVTITATIFLRVAFLPIALGTVLCCLIASFRPSARGAGQKGSARGGIRRRLLMLLLLPVASGTVLGVANGQVASPPARGHFFLNWKSGLYTMGVFLPALRIEDFRRAGVEITPEEFDRLQLGRYDRREAAVWTDGPAYARSFLQQRLHGTPEEASFEKRCSAIVRSALLHHPQDLLVTYLRSTLLYLSPEGWHGVLPSEYGFNRPWPHWLTGHIAMITGRPVPDGLEKLRSPLPTIVSAVIWVYPALLVLGCLASVRLLCRRAPLGGPDIIAAGMLAAFAMAPLYSHTLKPRYMLPAVLLAGWSTGIVLVNDWKTIRQPMTRLRSRAGSRVRPLPWSAALIFIMAGGCIAAYLMQLSLGRWQSDEYVMFGQPHPWRWDVLRIRLEYSPRPVSELLLHLYGLAVSVTDRPLIRTFLMPLWLAVVAVVAAAAWLVLPGRSGRSVVALALGSSLFAFCLLTGPVTELFFWPMAAGAYLPTVGAASALLFLLSDLSSPRRRLAAATLLLIAAGSSEVGAAFAVCFAAAMSVLAIFRRRVDASFRRQPLWWALPGLAGLCVIGLILRFRAGLAELGSQHSAVTGHPVEALLRASWFWPVELVTGGDARLGGLLFAFGFVLLWRRAMGRPVFTAFHLALLLAIAGASMFSVSSALLHYGAVCCERHEATRLWFGDLLAILLVMALETLLGRGTARSWSGWAAAGAMTLALAIPLHDRGRGLRADFNALNLARDGRDKTWLSGRTAGTDEMAFFLPPDGADMLVRGTWQPAGRHVLDGDAPDMLRAMGQFFGKDVVTVCQPYQTDNPWIIHGQRIDACPRALKPLIVVP</sequence>
<keyword evidence="1" id="KW-1133">Transmembrane helix</keyword>
<feature type="transmembrane region" description="Helical" evidence="1">
    <location>
        <begin position="221"/>
        <end position="238"/>
    </location>
</feature>
<evidence type="ECO:0008006" key="4">
    <source>
        <dbReference type="Google" id="ProtNLM"/>
    </source>
</evidence>
<feature type="transmembrane region" description="Helical" evidence="1">
    <location>
        <begin position="611"/>
        <end position="629"/>
    </location>
</feature>
<dbReference type="EMBL" id="JAMZEJ010000004">
    <property type="protein sequence ID" value="MCQ8240705.1"/>
    <property type="molecule type" value="Genomic_DNA"/>
</dbReference>